<sequence length="119" mass="11968">MPRIALIAAALLILVGIVGFAATGAKTSLIPAIAGVLIGIPGAIALKESFRMHAMHAAVLFGLLGALAPIGAWIGRGFGSPTAVASQAAMLVICAVFVALCVKSFIDVRRARTSGDSGE</sequence>
<evidence type="ECO:0000256" key="1">
    <source>
        <dbReference type="SAM" id="Phobius"/>
    </source>
</evidence>
<feature type="transmembrane region" description="Helical" evidence="1">
    <location>
        <begin position="29"/>
        <end position="46"/>
    </location>
</feature>
<feature type="transmembrane region" description="Helical" evidence="1">
    <location>
        <begin position="84"/>
        <end position="102"/>
    </location>
</feature>
<dbReference type="KEGG" id="svp:Pan189_17590"/>
<feature type="transmembrane region" description="Helical" evidence="1">
    <location>
        <begin position="58"/>
        <end position="78"/>
    </location>
</feature>
<keyword evidence="1" id="KW-1133">Transmembrane helix</keyword>
<keyword evidence="1" id="KW-0812">Transmembrane</keyword>
<accession>A0A517R0F9</accession>
<name>A0A517R0F9_9PLAN</name>
<dbReference type="Proteomes" id="UP000317318">
    <property type="component" value="Chromosome"/>
</dbReference>
<dbReference type="EMBL" id="CP036268">
    <property type="protein sequence ID" value="QDT37385.1"/>
    <property type="molecule type" value="Genomic_DNA"/>
</dbReference>
<dbReference type="AlphaFoldDB" id="A0A517R0F9"/>
<evidence type="ECO:0000313" key="3">
    <source>
        <dbReference type="Proteomes" id="UP000317318"/>
    </source>
</evidence>
<gene>
    <name evidence="2" type="ORF">Pan189_17590</name>
</gene>
<dbReference type="RefSeq" id="WP_145363501.1">
    <property type="nucleotide sequence ID" value="NZ_CP036268.1"/>
</dbReference>
<keyword evidence="3" id="KW-1185">Reference proteome</keyword>
<keyword evidence="1" id="KW-0472">Membrane</keyword>
<protein>
    <submittedName>
        <fullName evidence="2">Uncharacterized protein</fullName>
    </submittedName>
</protein>
<reference evidence="2 3" key="1">
    <citation type="submission" date="2019-02" db="EMBL/GenBank/DDBJ databases">
        <title>Deep-cultivation of Planctomycetes and their phenomic and genomic characterization uncovers novel biology.</title>
        <authorList>
            <person name="Wiegand S."/>
            <person name="Jogler M."/>
            <person name="Boedeker C."/>
            <person name="Pinto D."/>
            <person name="Vollmers J."/>
            <person name="Rivas-Marin E."/>
            <person name="Kohn T."/>
            <person name="Peeters S.H."/>
            <person name="Heuer A."/>
            <person name="Rast P."/>
            <person name="Oberbeckmann S."/>
            <person name="Bunk B."/>
            <person name="Jeske O."/>
            <person name="Meyerdierks A."/>
            <person name="Storesund J.E."/>
            <person name="Kallscheuer N."/>
            <person name="Luecker S."/>
            <person name="Lage O.M."/>
            <person name="Pohl T."/>
            <person name="Merkel B.J."/>
            <person name="Hornburger P."/>
            <person name="Mueller R.-W."/>
            <person name="Bruemmer F."/>
            <person name="Labrenz M."/>
            <person name="Spormann A.M."/>
            <person name="Op den Camp H."/>
            <person name="Overmann J."/>
            <person name="Amann R."/>
            <person name="Jetten M.S.M."/>
            <person name="Mascher T."/>
            <person name="Medema M.H."/>
            <person name="Devos D.P."/>
            <person name="Kaster A.-K."/>
            <person name="Ovreas L."/>
            <person name="Rohde M."/>
            <person name="Galperin M.Y."/>
            <person name="Jogler C."/>
        </authorList>
    </citation>
    <scope>NUCLEOTIDE SEQUENCE [LARGE SCALE GENOMIC DNA]</scope>
    <source>
        <strain evidence="2 3">Pan189</strain>
    </source>
</reference>
<dbReference type="OrthoDB" id="291678at2"/>
<evidence type="ECO:0000313" key="2">
    <source>
        <dbReference type="EMBL" id="QDT37385.1"/>
    </source>
</evidence>
<proteinExistence type="predicted"/>
<organism evidence="2 3">
    <name type="scientific">Stratiformator vulcanicus</name>
    <dbReference type="NCBI Taxonomy" id="2527980"/>
    <lineage>
        <taxon>Bacteria</taxon>
        <taxon>Pseudomonadati</taxon>
        <taxon>Planctomycetota</taxon>
        <taxon>Planctomycetia</taxon>
        <taxon>Planctomycetales</taxon>
        <taxon>Planctomycetaceae</taxon>
        <taxon>Stratiformator</taxon>
    </lineage>
</organism>